<comment type="caution">
    <text evidence="2">The sequence shown here is derived from an EMBL/GenBank/DDBJ whole genome shotgun (WGS) entry which is preliminary data.</text>
</comment>
<sequence>MFHSEFALLLLPAIFFHNMVLARPDYTINSEHDPKHPKYVRIFKIKAPPSNVDRLRIAANRIVIGPKLGHDEQILHHMRLRWTPPKIWGDSEGEIGERMYRLKCTISDEGHNEDRTLVNLDIPEHYTGYDESFRMPPIIVNVRCAVCAVNSFNLTSEWTNGPRLEIDNRKLAIPLSLAAPEKRNYEEPENFVETNGRIHKVLDMDKLNREGLSRLLKMSNFEDLTPKVDIEEYKKAGRRIPEFVSTVKPIDYEEEFPVFIMDNGPDPNMEQKVMNFVNLEKLGTGTRQEISDNAEDFEMDSLIRIL</sequence>
<accession>A0AA36GAF5</accession>
<feature type="non-terminal residue" evidence="2">
    <location>
        <position position="306"/>
    </location>
</feature>
<feature type="chain" id="PRO_5041271557" evidence="1">
    <location>
        <begin position="23"/>
        <end position="306"/>
    </location>
</feature>
<dbReference type="AlphaFoldDB" id="A0AA36GAF5"/>
<protein>
    <submittedName>
        <fullName evidence="2">Uncharacterized protein</fullName>
    </submittedName>
</protein>
<evidence type="ECO:0000313" key="3">
    <source>
        <dbReference type="Proteomes" id="UP001177023"/>
    </source>
</evidence>
<keyword evidence="3" id="KW-1185">Reference proteome</keyword>
<dbReference type="EMBL" id="CATQJA010002665">
    <property type="protein sequence ID" value="CAJ0583894.1"/>
    <property type="molecule type" value="Genomic_DNA"/>
</dbReference>
<dbReference type="Proteomes" id="UP001177023">
    <property type="component" value="Unassembled WGS sequence"/>
</dbReference>
<evidence type="ECO:0000256" key="1">
    <source>
        <dbReference type="SAM" id="SignalP"/>
    </source>
</evidence>
<keyword evidence="1" id="KW-0732">Signal</keyword>
<organism evidence="2 3">
    <name type="scientific">Mesorhabditis spiculigera</name>
    <dbReference type="NCBI Taxonomy" id="96644"/>
    <lineage>
        <taxon>Eukaryota</taxon>
        <taxon>Metazoa</taxon>
        <taxon>Ecdysozoa</taxon>
        <taxon>Nematoda</taxon>
        <taxon>Chromadorea</taxon>
        <taxon>Rhabditida</taxon>
        <taxon>Rhabditina</taxon>
        <taxon>Rhabditomorpha</taxon>
        <taxon>Rhabditoidea</taxon>
        <taxon>Rhabditidae</taxon>
        <taxon>Mesorhabditinae</taxon>
        <taxon>Mesorhabditis</taxon>
    </lineage>
</organism>
<reference evidence="2" key="1">
    <citation type="submission" date="2023-06" db="EMBL/GenBank/DDBJ databases">
        <authorList>
            <person name="Delattre M."/>
        </authorList>
    </citation>
    <scope>NUCLEOTIDE SEQUENCE</scope>
    <source>
        <strain evidence="2">AF72</strain>
    </source>
</reference>
<evidence type="ECO:0000313" key="2">
    <source>
        <dbReference type="EMBL" id="CAJ0583894.1"/>
    </source>
</evidence>
<proteinExistence type="predicted"/>
<gene>
    <name evidence="2" type="ORF">MSPICULIGERA_LOCUS21962</name>
</gene>
<feature type="signal peptide" evidence="1">
    <location>
        <begin position="1"/>
        <end position="22"/>
    </location>
</feature>
<name>A0AA36GAF5_9BILA</name>